<dbReference type="VEuPathDB" id="PlasmoDB:POWCR01_000190800"/>
<proteinExistence type="predicted"/>
<accession>A0A1C3KJX5</accession>
<dbReference type="VEuPathDB" id="PlasmoDB:PocGH01_00043500"/>
<gene>
    <name evidence="1" type="primary">PowCR01_000190800</name>
    <name evidence="1" type="ORF">POWCR01_000190800</name>
</gene>
<organism evidence="1 2">
    <name type="scientific">Plasmodium ovale</name>
    <name type="common">malaria parasite P. ovale</name>
    <dbReference type="NCBI Taxonomy" id="36330"/>
    <lineage>
        <taxon>Eukaryota</taxon>
        <taxon>Sar</taxon>
        <taxon>Alveolata</taxon>
        <taxon>Apicomplexa</taxon>
        <taxon>Aconoidasida</taxon>
        <taxon>Haemosporida</taxon>
        <taxon>Plasmodiidae</taxon>
        <taxon>Plasmodium</taxon>
        <taxon>Plasmodium (Plasmodium)</taxon>
    </lineage>
</organism>
<dbReference type="EMBL" id="FLRJ01000656">
    <property type="protein sequence ID" value="SBT74200.1"/>
    <property type="molecule type" value="Genomic_DNA"/>
</dbReference>
<dbReference type="Proteomes" id="UP000243200">
    <property type="component" value="Unassembled WGS sequence"/>
</dbReference>
<protein>
    <recommendedName>
        <fullName evidence="3">PIR protein</fullName>
    </recommendedName>
</protein>
<reference evidence="1 2" key="1">
    <citation type="submission" date="2016-06" db="EMBL/GenBank/DDBJ databases">
        <authorList>
            <consortium name="Pathogen Informatics"/>
        </authorList>
    </citation>
    <scope>NUCLEOTIDE SEQUENCE [LARGE SCALE GENOMIC DNA]</scope>
</reference>
<evidence type="ECO:0000313" key="2">
    <source>
        <dbReference type="Proteomes" id="UP000243200"/>
    </source>
</evidence>
<evidence type="ECO:0008006" key="3">
    <source>
        <dbReference type="Google" id="ProtNLM"/>
    </source>
</evidence>
<sequence>MTDIDKDIAVLPTNSYYTRLNTWYTKDGDQSKCGQLERDLPNYSGIKDFCLKLTGNLHNFNL</sequence>
<name>A0A1C3KJX5_PLAOA</name>
<feature type="non-terminal residue" evidence="1">
    <location>
        <position position="62"/>
    </location>
</feature>
<evidence type="ECO:0000313" key="1">
    <source>
        <dbReference type="EMBL" id="SBT74200.1"/>
    </source>
</evidence>
<dbReference type="AlphaFoldDB" id="A0A1C3KJX5"/>